<gene>
    <name evidence="6" type="ORF">Tco_0987956</name>
</gene>
<proteinExistence type="predicted"/>
<name>A0ABQ5EQX5_9ASTR</name>
<dbReference type="SUPFAM" id="SSF52172">
    <property type="entry name" value="CheY-like"/>
    <property type="match status" value="1"/>
</dbReference>
<dbReference type="InterPro" id="IPR045279">
    <property type="entry name" value="ARR-like"/>
</dbReference>
<evidence type="ECO:0000256" key="2">
    <source>
        <dbReference type="ARBA" id="ARBA00023015"/>
    </source>
</evidence>
<keyword evidence="2" id="KW-0805">Transcription regulation</keyword>
<dbReference type="Gene3D" id="3.40.50.2300">
    <property type="match status" value="1"/>
</dbReference>
<protein>
    <submittedName>
        <fullName evidence="6">Two-component response regulator ARR5-like protein</fullName>
    </submittedName>
</protein>
<evidence type="ECO:0000256" key="1">
    <source>
        <dbReference type="ARBA" id="ARBA00023012"/>
    </source>
</evidence>
<dbReference type="PANTHER" id="PTHR43874:SF62">
    <property type="entry name" value="TWO-COMPONENT RESPONSE REGULATOR ARR6"/>
    <property type="match status" value="1"/>
</dbReference>
<keyword evidence="1" id="KW-0902">Two-component regulatory system</keyword>
<keyword evidence="3" id="KW-0804">Transcription</keyword>
<evidence type="ECO:0000256" key="4">
    <source>
        <dbReference type="PROSITE-ProRule" id="PRU00169"/>
    </source>
</evidence>
<comment type="caution">
    <text evidence="4">Lacks conserved residue(s) required for the propagation of feature annotation.</text>
</comment>
<comment type="caution">
    <text evidence="6">The sequence shown here is derived from an EMBL/GenBank/DDBJ whole genome shotgun (WGS) entry which is preliminary data.</text>
</comment>
<dbReference type="InterPro" id="IPR011006">
    <property type="entry name" value="CheY-like_superfamily"/>
</dbReference>
<reference evidence="6" key="1">
    <citation type="journal article" date="2022" name="Int. J. Mol. Sci.">
        <title>Draft Genome of Tanacetum Coccineum: Genomic Comparison of Closely Related Tanacetum-Family Plants.</title>
        <authorList>
            <person name="Yamashiro T."/>
            <person name="Shiraishi A."/>
            <person name="Nakayama K."/>
            <person name="Satake H."/>
        </authorList>
    </citation>
    <scope>NUCLEOTIDE SEQUENCE</scope>
</reference>
<accession>A0ABQ5EQX5</accession>
<evidence type="ECO:0000313" key="7">
    <source>
        <dbReference type="Proteomes" id="UP001151760"/>
    </source>
</evidence>
<dbReference type="PROSITE" id="PS50110">
    <property type="entry name" value="RESPONSE_REGULATORY"/>
    <property type="match status" value="1"/>
</dbReference>
<feature type="domain" description="Response regulatory" evidence="5">
    <location>
        <begin position="1"/>
        <end position="84"/>
    </location>
</feature>
<evidence type="ECO:0000259" key="5">
    <source>
        <dbReference type="PROSITE" id="PS50110"/>
    </source>
</evidence>
<dbReference type="InterPro" id="IPR001789">
    <property type="entry name" value="Sig_transdc_resp-reg_receiver"/>
</dbReference>
<organism evidence="6 7">
    <name type="scientific">Tanacetum coccineum</name>
    <dbReference type="NCBI Taxonomy" id="301880"/>
    <lineage>
        <taxon>Eukaryota</taxon>
        <taxon>Viridiplantae</taxon>
        <taxon>Streptophyta</taxon>
        <taxon>Embryophyta</taxon>
        <taxon>Tracheophyta</taxon>
        <taxon>Spermatophyta</taxon>
        <taxon>Magnoliopsida</taxon>
        <taxon>eudicotyledons</taxon>
        <taxon>Gunneridae</taxon>
        <taxon>Pentapetalae</taxon>
        <taxon>asterids</taxon>
        <taxon>campanulids</taxon>
        <taxon>Asterales</taxon>
        <taxon>Asteraceae</taxon>
        <taxon>Asteroideae</taxon>
        <taxon>Anthemideae</taxon>
        <taxon>Anthemidinae</taxon>
        <taxon>Tanacetum</taxon>
    </lineage>
</organism>
<reference evidence="6" key="2">
    <citation type="submission" date="2022-01" db="EMBL/GenBank/DDBJ databases">
        <authorList>
            <person name="Yamashiro T."/>
            <person name="Shiraishi A."/>
            <person name="Satake H."/>
            <person name="Nakayama K."/>
        </authorList>
    </citation>
    <scope>NUCLEOTIDE SEQUENCE</scope>
</reference>
<dbReference type="EMBL" id="BQNB010016539">
    <property type="protein sequence ID" value="GJT52902.1"/>
    <property type="molecule type" value="Genomic_DNA"/>
</dbReference>
<keyword evidence="7" id="KW-1185">Reference proteome</keyword>
<dbReference type="PANTHER" id="PTHR43874">
    <property type="entry name" value="TWO-COMPONENT RESPONSE REGULATOR"/>
    <property type="match status" value="1"/>
</dbReference>
<sequence>MAKGIASVLAVMTITTDRRFIERLLKGYCFKVSVVDSGTEIPVVIMSSENILTRIDRCLEEGAEDYLLKPVKLADVTRLKDKILKTVNMVSETLLWLHFTISTTSGDGLGGAEMADGGVRGGVMAGSRGDFGKGSII</sequence>
<dbReference type="Proteomes" id="UP001151760">
    <property type="component" value="Unassembled WGS sequence"/>
</dbReference>
<evidence type="ECO:0000313" key="6">
    <source>
        <dbReference type="EMBL" id="GJT52902.1"/>
    </source>
</evidence>
<evidence type="ECO:0000256" key="3">
    <source>
        <dbReference type="ARBA" id="ARBA00023163"/>
    </source>
</evidence>